<organism evidence="2">
    <name type="scientific">Cherry rusty mottle associated virus</name>
    <dbReference type="NCBI Taxonomy" id="1312929"/>
    <lineage>
        <taxon>Viruses</taxon>
        <taxon>Riboviria</taxon>
        <taxon>Orthornavirae</taxon>
        <taxon>Kitrinoviricota</taxon>
        <taxon>Alsuviricetes</taxon>
        <taxon>Tymovirales</taxon>
        <taxon>Betaflexiviridae</taxon>
        <taxon>Quinvirinae</taxon>
        <taxon>Robigovirus</taxon>
        <taxon>Robigovirus robigomaculae</taxon>
    </lineage>
</organism>
<sequence length="166" mass="18472">MRKIWMEPSSLIINRERSQRRRRLGRTLKPQEMKESKQRRAILRSSEPEEEGSLLTPKIPPQVLAKILSETFKKRTQLHSISHLTTSLRPLLLTGLNTSRCLKLRRLIASLMLSGTVIITAPATKQSLLGGPNAELSLKILQVLLGATALYAVSALNMLQSSGISP</sequence>
<feature type="compositionally biased region" description="Basic and acidic residues" evidence="1">
    <location>
        <begin position="29"/>
        <end position="38"/>
    </location>
</feature>
<accession>A0A0U2DCV3</accession>
<name>A0A0U2DCV3_9VIRU</name>
<dbReference type="EMBL" id="KP258176">
    <property type="protein sequence ID" value="AKN20448.1"/>
    <property type="molecule type" value="Genomic_RNA"/>
</dbReference>
<feature type="region of interest" description="Disordered" evidence="1">
    <location>
        <begin position="19"/>
        <end position="55"/>
    </location>
</feature>
<protein>
    <submittedName>
        <fullName evidence="2">Uncharacterized protein</fullName>
    </submittedName>
</protein>
<evidence type="ECO:0000313" key="2">
    <source>
        <dbReference type="EMBL" id="AKN20448.1"/>
    </source>
</evidence>
<evidence type="ECO:0000256" key="1">
    <source>
        <dbReference type="SAM" id="MobiDB-lite"/>
    </source>
</evidence>
<proteinExistence type="predicted"/>
<reference evidence="2" key="1">
    <citation type="submission" date="2014-12" db="EMBL/GenBank/DDBJ databases">
        <title>Complete nucleotide sequence analysis reveals two distinct virus genomes belonging to the family Betaflexiviridae in a mixed infection of sweet cherry (Prunus avium).</title>
        <authorList>
            <person name="Su L."/>
            <person name="Bhagwat B."/>
            <person name="Li Z."/>
            <person name="Bernardy M."/>
            <person name="Wiersma P.A."/>
            <person name="You F.M."/>
            <person name="Xiang Y."/>
        </authorList>
    </citation>
    <scope>NUCLEOTIDE SEQUENCE</scope>
    <source>
        <strain evidence="2">CRMaV_S83-36</strain>
    </source>
</reference>